<feature type="compositionally biased region" description="Basic residues" evidence="1">
    <location>
        <begin position="11"/>
        <end position="23"/>
    </location>
</feature>
<accession>A0AAP0HNJ7</accession>
<reference evidence="2 3" key="1">
    <citation type="submission" date="2024-01" db="EMBL/GenBank/DDBJ databases">
        <title>Genome assemblies of Stephania.</title>
        <authorList>
            <person name="Yang L."/>
        </authorList>
    </citation>
    <scope>NUCLEOTIDE SEQUENCE [LARGE SCALE GENOMIC DNA]</scope>
    <source>
        <strain evidence="2">YNDBR</strain>
        <tissue evidence="2">Leaf</tissue>
    </source>
</reference>
<comment type="caution">
    <text evidence="2">The sequence shown here is derived from an EMBL/GenBank/DDBJ whole genome shotgun (WGS) entry which is preliminary data.</text>
</comment>
<evidence type="ECO:0000313" key="3">
    <source>
        <dbReference type="Proteomes" id="UP001420932"/>
    </source>
</evidence>
<dbReference type="EMBL" id="JBBNAF010000012">
    <property type="protein sequence ID" value="KAK9093299.1"/>
    <property type="molecule type" value="Genomic_DNA"/>
</dbReference>
<evidence type="ECO:0000256" key="1">
    <source>
        <dbReference type="SAM" id="MobiDB-lite"/>
    </source>
</evidence>
<proteinExistence type="predicted"/>
<sequence length="138" mass="15240">MVSKVAMKSVPRQRRIPAKRRGIARTPEAVDALSDANEERRMATRRLQPMRERPGARRSKSVPRQRRRAANGGGGCTAIGGRGPRQTTLASNATTNNDDQRWGLHSRDGSWHHLRHTQSPLVATSEAPTPADGSDFRV</sequence>
<evidence type="ECO:0000313" key="2">
    <source>
        <dbReference type="EMBL" id="KAK9093299.1"/>
    </source>
</evidence>
<feature type="compositionally biased region" description="Polar residues" evidence="1">
    <location>
        <begin position="85"/>
        <end position="97"/>
    </location>
</feature>
<feature type="compositionally biased region" description="Basic and acidic residues" evidence="1">
    <location>
        <begin position="98"/>
        <end position="111"/>
    </location>
</feature>
<dbReference type="AlphaFoldDB" id="A0AAP0HNJ7"/>
<organism evidence="2 3">
    <name type="scientific">Stephania yunnanensis</name>
    <dbReference type="NCBI Taxonomy" id="152371"/>
    <lineage>
        <taxon>Eukaryota</taxon>
        <taxon>Viridiplantae</taxon>
        <taxon>Streptophyta</taxon>
        <taxon>Embryophyta</taxon>
        <taxon>Tracheophyta</taxon>
        <taxon>Spermatophyta</taxon>
        <taxon>Magnoliopsida</taxon>
        <taxon>Ranunculales</taxon>
        <taxon>Menispermaceae</taxon>
        <taxon>Menispermoideae</taxon>
        <taxon>Cissampelideae</taxon>
        <taxon>Stephania</taxon>
    </lineage>
</organism>
<dbReference type="Proteomes" id="UP001420932">
    <property type="component" value="Unassembled WGS sequence"/>
</dbReference>
<gene>
    <name evidence="2" type="ORF">Syun_028210</name>
</gene>
<keyword evidence="3" id="KW-1185">Reference proteome</keyword>
<feature type="region of interest" description="Disordered" evidence="1">
    <location>
        <begin position="1"/>
        <end position="138"/>
    </location>
</feature>
<protein>
    <submittedName>
        <fullName evidence="2">Uncharacterized protein</fullName>
    </submittedName>
</protein>
<name>A0AAP0HNJ7_9MAGN</name>
<feature type="compositionally biased region" description="Basic residues" evidence="1">
    <location>
        <begin position="56"/>
        <end position="69"/>
    </location>
</feature>
<feature type="compositionally biased region" description="Gly residues" evidence="1">
    <location>
        <begin position="71"/>
        <end position="83"/>
    </location>
</feature>